<organism evidence="2 3">
    <name type="scientific">Syncephalis pseudoplumigaleata</name>
    <dbReference type="NCBI Taxonomy" id="1712513"/>
    <lineage>
        <taxon>Eukaryota</taxon>
        <taxon>Fungi</taxon>
        <taxon>Fungi incertae sedis</taxon>
        <taxon>Zoopagomycota</taxon>
        <taxon>Zoopagomycotina</taxon>
        <taxon>Zoopagomycetes</taxon>
        <taxon>Zoopagales</taxon>
        <taxon>Piptocephalidaceae</taxon>
        <taxon>Syncephalis</taxon>
    </lineage>
</organism>
<evidence type="ECO:0000256" key="1">
    <source>
        <dbReference type="SAM" id="MobiDB-lite"/>
    </source>
</evidence>
<evidence type="ECO:0000313" key="2">
    <source>
        <dbReference type="EMBL" id="RKP23111.1"/>
    </source>
</evidence>
<feature type="region of interest" description="Disordered" evidence="1">
    <location>
        <begin position="422"/>
        <end position="493"/>
    </location>
</feature>
<dbReference type="Proteomes" id="UP000278143">
    <property type="component" value="Unassembled WGS sequence"/>
</dbReference>
<sequence>MSIMVEKEARTVKDMHCFCEVDQILLDAIEAFFELGTRLRQLLRVRRRHRAQYALPALHERVGIRKGYLHVPARPSGYYPAATAACLRACKQASSYPFTTRNGSSCDMPQPYAAAASTHVGYYSGYPPAATSTADPSASAGADKAATAANTTTATSAASSYAAGYPQSGTYEQYQQYGQQYANNAYYYGASGTADNAAYAGTWQASSGYGDHAGYAAGQAHHGGHAYGYDQYGYQHVQQGGQHYGHAGANGHHYYHAPGYDYSAAGYNTGMGYGAYGGSAAAAHKHAKKEKVAGSHGYGGNTAGAAYASSAGATAGPPPKDEAPAYIAVKPSAAPPKVLTKNVFADDEEEEAVGASESKASTQPSKPVASKSFPPSLEACPEEKHDRLQNVLNSIISKAQVTNKMHKIDWNKRALPVICTTTSPTKKEAKRKKKAQQEHKAHKAQLGEEEDWKREKRARRFQASTTNADNVEQDIRKYAEAQSKVSRGEADRP</sequence>
<feature type="region of interest" description="Disordered" evidence="1">
    <location>
        <begin position="347"/>
        <end position="379"/>
    </location>
</feature>
<proteinExistence type="predicted"/>
<keyword evidence="3" id="KW-1185">Reference proteome</keyword>
<accession>A0A4P9YV63</accession>
<name>A0A4P9YV63_9FUNG</name>
<dbReference type="EMBL" id="KZ991300">
    <property type="protein sequence ID" value="RKP23111.1"/>
    <property type="molecule type" value="Genomic_DNA"/>
</dbReference>
<reference evidence="3" key="1">
    <citation type="journal article" date="2018" name="Nat. Microbiol.">
        <title>Leveraging single-cell genomics to expand the fungal tree of life.</title>
        <authorList>
            <person name="Ahrendt S.R."/>
            <person name="Quandt C.A."/>
            <person name="Ciobanu D."/>
            <person name="Clum A."/>
            <person name="Salamov A."/>
            <person name="Andreopoulos B."/>
            <person name="Cheng J.F."/>
            <person name="Woyke T."/>
            <person name="Pelin A."/>
            <person name="Henrissat B."/>
            <person name="Reynolds N.K."/>
            <person name="Benny G.L."/>
            <person name="Smith M.E."/>
            <person name="James T.Y."/>
            <person name="Grigoriev I.V."/>
        </authorList>
    </citation>
    <scope>NUCLEOTIDE SEQUENCE [LARGE SCALE GENOMIC DNA]</scope>
    <source>
        <strain evidence="3">Benny S71-1</strain>
    </source>
</reference>
<protein>
    <submittedName>
        <fullName evidence="2">Uncharacterized protein</fullName>
    </submittedName>
</protein>
<gene>
    <name evidence="2" type="ORF">SYNPS1DRAFT_31191</name>
</gene>
<evidence type="ECO:0000313" key="3">
    <source>
        <dbReference type="Proteomes" id="UP000278143"/>
    </source>
</evidence>
<dbReference type="AlphaFoldDB" id="A0A4P9YV63"/>